<comment type="caution">
    <text evidence="1">The sequence shown here is derived from an EMBL/GenBank/DDBJ whole genome shotgun (WGS) entry which is preliminary data.</text>
</comment>
<dbReference type="Proteomes" id="UP001055879">
    <property type="component" value="Linkage Group LG03"/>
</dbReference>
<keyword evidence="2" id="KW-1185">Reference proteome</keyword>
<proteinExistence type="predicted"/>
<organism evidence="1 2">
    <name type="scientific">Arctium lappa</name>
    <name type="common">Greater burdock</name>
    <name type="synonym">Lappa major</name>
    <dbReference type="NCBI Taxonomy" id="4217"/>
    <lineage>
        <taxon>Eukaryota</taxon>
        <taxon>Viridiplantae</taxon>
        <taxon>Streptophyta</taxon>
        <taxon>Embryophyta</taxon>
        <taxon>Tracheophyta</taxon>
        <taxon>Spermatophyta</taxon>
        <taxon>Magnoliopsida</taxon>
        <taxon>eudicotyledons</taxon>
        <taxon>Gunneridae</taxon>
        <taxon>Pentapetalae</taxon>
        <taxon>asterids</taxon>
        <taxon>campanulids</taxon>
        <taxon>Asterales</taxon>
        <taxon>Asteraceae</taxon>
        <taxon>Carduoideae</taxon>
        <taxon>Cardueae</taxon>
        <taxon>Arctiinae</taxon>
        <taxon>Arctium</taxon>
    </lineage>
</organism>
<name>A0ACB9DKE3_ARCLA</name>
<evidence type="ECO:0000313" key="1">
    <source>
        <dbReference type="EMBL" id="KAI3747119.1"/>
    </source>
</evidence>
<protein>
    <submittedName>
        <fullName evidence="1">Uncharacterized protein</fullName>
    </submittedName>
</protein>
<dbReference type="EMBL" id="CM042049">
    <property type="protein sequence ID" value="KAI3747119.1"/>
    <property type="molecule type" value="Genomic_DNA"/>
</dbReference>
<evidence type="ECO:0000313" key="2">
    <source>
        <dbReference type="Proteomes" id="UP001055879"/>
    </source>
</evidence>
<accession>A0ACB9DKE3</accession>
<sequence>MSTPTTSIGSSTAAQGSSRPTFYFLQGTIGISAVNKHTHLLTCSVEDKFLSRIDIKDNIEPKFKYLEVEMGRELTELVEFPQYFSFSLEKRINPRHRQCVERGVCLPLSTMLRSSEQRFRDKMEV</sequence>
<reference evidence="2" key="1">
    <citation type="journal article" date="2022" name="Mol. Ecol. Resour.">
        <title>The genomes of chicory, endive, great burdock and yacon provide insights into Asteraceae palaeo-polyploidization history and plant inulin production.</title>
        <authorList>
            <person name="Fan W."/>
            <person name="Wang S."/>
            <person name="Wang H."/>
            <person name="Wang A."/>
            <person name="Jiang F."/>
            <person name="Liu H."/>
            <person name="Zhao H."/>
            <person name="Xu D."/>
            <person name="Zhang Y."/>
        </authorList>
    </citation>
    <scope>NUCLEOTIDE SEQUENCE [LARGE SCALE GENOMIC DNA]</scope>
    <source>
        <strain evidence="2">cv. Niubang</strain>
    </source>
</reference>
<reference evidence="1 2" key="2">
    <citation type="journal article" date="2022" name="Mol. Ecol. Resour.">
        <title>The genomes of chicory, endive, great burdock and yacon provide insights into Asteraceae paleo-polyploidization history and plant inulin production.</title>
        <authorList>
            <person name="Fan W."/>
            <person name="Wang S."/>
            <person name="Wang H."/>
            <person name="Wang A."/>
            <person name="Jiang F."/>
            <person name="Liu H."/>
            <person name="Zhao H."/>
            <person name="Xu D."/>
            <person name="Zhang Y."/>
        </authorList>
    </citation>
    <scope>NUCLEOTIDE SEQUENCE [LARGE SCALE GENOMIC DNA]</scope>
    <source>
        <strain evidence="2">cv. Niubang</strain>
    </source>
</reference>
<gene>
    <name evidence="1" type="ORF">L6452_09566</name>
</gene>